<evidence type="ECO:0000313" key="2">
    <source>
        <dbReference type="EMBL" id="TGO72474.1"/>
    </source>
</evidence>
<dbReference type="AlphaFoldDB" id="A0A4Z1JGN7"/>
<feature type="region of interest" description="Disordered" evidence="1">
    <location>
        <begin position="382"/>
        <end position="410"/>
    </location>
</feature>
<protein>
    <submittedName>
        <fullName evidence="2">Uncharacterized protein</fullName>
    </submittedName>
</protein>
<proteinExistence type="predicted"/>
<evidence type="ECO:0000256" key="1">
    <source>
        <dbReference type="SAM" id="MobiDB-lite"/>
    </source>
</evidence>
<dbReference type="EMBL" id="PQXM01000449">
    <property type="protein sequence ID" value="TGO72474.1"/>
    <property type="molecule type" value="Genomic_DNA"/>
</dbReference>
<reference evidence="2 3" key="1">
    <citation type="submission" date="2017-12" db="EMBL/GenBank/DDBJ databases">
        <title>Comparative genomics of Botrytis spp.</title>
        <authorList>
            <person name="Valero-Jimenez C.A."/>
            <person name="Tapia P."/>
            <person name="Veloso J."/>
            <person name="Silva-Moreno E."/>
            <person name="Staats M."/>
            <person name="Valdes J.H."/>
            <person name="Van Kan J.A.L."/>
        </authorList>
    </citation>
    <scope>NUCLEOTIDE SEQUENCE [LARGE SCALE GENOMIC DNA]</scope>
    <source>
        <strain evidence="2 3">Be9601</strain>
    </source>
</reference>
<accession>A0A4Z1JGN7</accession>
<sequence>MGTIHQFFESTLQFTVMICIVFVLHIKPQRIETTHSTIRHIFKRKTKSRKASKLPYLNMAHRTLDSLTFGQPRAVHSHTHQVIDVKEALKKREDPKTPEPQCHHVFDLIKFLERTINVSSGVNLIDSALGRKRKALDLLRNRSPFPDNYTFSGYGGRPQPRPLLRNDGQATEVDLAWLFAIFNTIFFMNALPSNTRVVRKTNYISDHKLRVTLLENRDSIFACAFVENVYAGFRRRDDHEFQPPTIEVPSSLIEVFAAGHVVVTWEDQVGNLLGSMIDLFIQYYSCRHDECWNNNYTHGKHHRGQAWQIIAYCFETSPTMKQTQEALGSSMRLRRKENYQWDLNHWSLRELDSLESKLLRHRIETWGWAPYNQLSCVRTVQERKRPEARDEERPALRESRDGGSDFRSREDGFRFGRIRSLFRS</sequence>
<evidence type="ECO:0000313" key="3">
    <source>
        <dbReference type="Proteomes" id="UP000297229"/>
    </source>
</evidence>
<organism evidence="2 3">
    <name type="scientific">Botrytis elliptica</name>
    <dbReference type="NCBI Taxonomy" id="278938"/>
    <lineage>
        <taxon>Eukaryota</taxon>
        <taxon>Fungi</taxon>
        <taxon>Dikarya</taxon>
        <taxon>Ascomycota</taxon>
        <taxon>Pezizomycotina</taxon>
        <taxon>Leotiomycetes</taxon>
        <taxon>Helotiales</taxon>
        <taxon>Sclerotiniaceae</taxon>
        <taxon>Botrytis</taxon>
    </lineage>
</organism>
<name>A0A4Z1JGN7_9HELO</name>
<keyword evidence="3" id="KW-1185">Reference proteome</keyword>
<dbReference type="Proteomes" id="UP000297229">
    <property type="component" value="Unassembled WGS sequence"/>
</dbReference>
<gene>
    <name evidence="2" type="ORF">BELL_0451g00080</name>
</gene>
<comment type="caution">
    <text evidence="2">The sequence shown here is derived from an EMBL/GenBank/DDBJ whole genome shotgun (WGS) entry which is preliminary data.</text>
</comment>